<feature type="transmembrane region" description="Helical" evidence="1">
    <location>
        <begin position="27"/>
        <end position="45"/>
    </location>
</feature>
<gene>
    <name evidence="2" type="ORF">DI565_07145</name>
</gene>
<reference evidence="2 3" key="1">
    <citation type="submission" date="2017-08" db="EMBL/GenBank/DDBJ databases">
        <title>Infants hospitalized years apart are colonized by the same room-sourced microbial strains.</title>
        <authorList>
            <person name="Brooks B."/>
            <person name="Olm M.R."/>
            <person name="Firek B.A."/>
            <person name="Baker R."/>
            <person name="Thomas B.C."/>
            <person name="Morowitz M.J."/>
            <person name="Banfield J.F."/>
        </authorList>
    </citation>
    <scope>NUCLEOTIDE SEQUENCE [LARGE SCALE GENOMIC DNA]</scope>
    <source>
        <strain evidence="2">S2_005_003_R2_43</strain>
    </source>
</reference>
<dbReference type="AlphaFoldDB" id="A0A2W5KJP4"/>
<protein>
    <submittedName>
        <fullName evidence="2">Uncharacterized protein</fullName>
    </submittedName>
</protein>
<evidence type="ECO:0000313" key="2">
    <source>
        <dbReference type="EMBL" id="PZQ17142.1"/>
    </source>
</evidence>
<evidence type="ECO:0000256" key="1">
    <source>
        <dbReference type="SAM" id="Phobius"/>
    </source>
</evidence>
<feature type="transmembrane region" description="Helical" evidence="1">
    <location>
        <begin position="95"/>
        <end position="116"/>
    </location>
</feature>
<feature type="transmembrane region" description="Helical" evidence="1">
    <location>
        <begin position="128"/>
        <end position="146"/>
    </location>
</feature>
<feature type="transmembrane region" description="Helical" evidence="1">
    <location>
        <begin position="251"/>
        <end position="271"/>
    </location>
</feature>
<keyword evidence="1" id="KW-0472">Membrane</keyword>
<dbReference type="Proteomes" id="UP000249577">
    <property type="component" value="Unassembled WGS sequence"/>
</dbReference>
<keyword evidence="1" id="KW-1133">Transmembrane helix</keyword>
<name>A0A2W5KJP4_ANCNO</name>
<evidence type="ECO:0000313" key="3">
    <source>
        <dbReference type="Proteomes" id="UP000249577"/>
    </source>
</evidence>
<feature type="transmembrane region" description="Helical" evidence="1">
    <location>
        <begin position="167"/>
        <end position="189"/>
    </location>
</feature>
<accession>A0A2W5KJP4</accession>
<feature type="transmembrane region" description="Helical" evidence="1">
    <location>
        <begin position="220"/>
        <end position="239"/>
    </location>
</feature>
<sequence length="279" mass="29130">MTEVAFSRAGASAGFSPVAALRRRQPALAAVGFACLALFVVAAALPLFDGRLLDGVSVWAKPAKFFLSTGVFLLTSAWFFGYVRPERRDAAPLVWSVRVVIAAAVFELAYITFQAAQGERSHFNRDGLAHFALYGLMGAAALAMLATKIPLALEIWRRPVRGLDPTLRLAVALGIALTVALGAASGVYLSQQYGSGHNVGAVGGAAPLFGWNRAGGDLRVAHFFGMHAEQVLPVVAVLATRVVGTLAARRLVVATGVAMAALTVAAFAQAVTGRAFPLG</sequence>
<comment type="caution">
    <text evidence="2">The sequence shown here is derived from an EMBL/GenBank/DDBJ whole genome shotgun (WGS) entry which is preliminary data.</text>
</comment>
<dbReference type="EMBL" id="QFPN01000003">
    <property type="protein sequence ID" value="PZQ17142.1"/>
    <property type="molecule type" value="Genomic_DNA"/>
</dbReference>
<feature type="transmembrane region" description="Helical" evidence="1">
    <location>
        <begin position="65"/>
        <end position="83"/>
    </location>
</feature>
<keyword evidence="1" id="KW-0812">Transmembrane</keyword>
<organism evidence="2 3">
    <name type="scientific">Ancylobacter novellus</name>
    <name type="common">Thiobacillus novellus</name>
    <dbReference type="NCBI Taxonomy" id="921"/>
    <lineage>
        <taxon>Bacteria</taxon>
        <taxon>Pseudomonadati</taxon>
        <taxon>Pseudomonadota</taxon>
        <taxon>Alphaproteobacteria</taxon>
        <taxon>Hyphomicrobiales</taxon>
        <taxon>Xanthobacteraceae</taxon>
        <taxon>Ancylobacter</taxon>
    </lineage>
</organism>
<proteinExistence type="predicted"/>